<dbReference type="Gene3D" id="1.10.287.1490">
    <property type="match status" value="1"/>
</dbReference>
<dbReference type="Gene3D" id="2.130.10.10">
    <property type="entry name" value="YVTN repeat-like/Quinoprotein amine dehydrogenase"/>
    <property type="match status" value="2"/>
</dbReference>
<dbReference type="InterPro" id="IPR052993">
    <property type="entry name" value="CFA-57"/>
</dbReference>
<evidence type="ECO:0000313" key="5">
    <source>
        <dbReference type="Proteomes" id="UP000002630"/>
    </source>
</evidence>
<feature type="region of interest" description="Disordered" evidence="3">
    <location>
        <begin position="1161"/>
        <end position="1180"/>
    </location>
</feature>
<dbReference type="PROSITE" id="PS50082">
    <property type="entry name" value="WD_REPEATS_2"/>
    <property type="match status" value="1"/>
</dbReference>
<organism evidence="4 5">
    <name type="scientific">Ectocarpus siliculosus</name>
    <name type="common">Brown alga</name>
    <name type="synonym">Conferva siliculosa</name>
    <dbReference type="NCBI Taxonomy" id="2880"/>
    <lineage>
        <taxon>Eukaryota</taxon>
        <taxon>Sar</taxon>
        <taxon>Stramenopiles</taxon>
        <taxon>Ochrophyta</taxon>
        <taxon>PX clade</taxon>
        <taxon>Phaeophyceae</taxon>
        <taxon>Ectocarpales</taxon>
        <taxon>Ectocarpaceae</taxon>
        <taxon>Ectocarpus</taxon>
    </lineage>
</organism>
<gene>
    <name evidence="4" type="ORF">Esi_0003_0269</name>
</gene>
<dbReference type="AlphaFoldDB" id="D7FW60"/>
<dbReference type="PANTHER" id="PTHR32215">
    <property type="entry name" value="CILIA- AND FLAGELLA-ASSOCIATED PROTEIN 57"/>
    <property type="match status" value="1"/>
</dbReference>
<dbReference type="OMA" id="FPHCNAV"/>
<dbReference type="InterPro" id="IPR036322">
    <property type="entry name" value="WD40_repeat_dom_sf"/>
</dbReference>
<feature type="coiled-coil region" evidence="2">
    <location>
        <begin position="651"/>
        <end position="743"/>
    </location>
</feature>
<dbReference type="SMART" id="SM00320">
    <property type="entry name" value="WD40"/>
    <property type="match status" value="8"/>
</dbReference>
<evidence type="ECO:0000256" key="3">
    <source>
        <dbReference type="SAM" id="MobiDB-lite"/>
    </source>
</evidence>
<dbReference type="PROSITE" id="PS50294">
    <property type="entry name" value="WD_REPEATS_REGION"/>
    <property type="match status" value="1"/>
</dbReference>
<protein>
    <submittedName>
        <fullName evidence="4">Flagellar associated protein</fullName>
    </submittedName>
</protein>
<dbReference type="Pfam" id="PF00400">
    <property type="entry name" value="WD40"/>
    <property type="match status" value="2"/>
</dbReference>
<evidence type="ECO:0000256" key="2">
    <source>
        <dbReference type="SAM" id="Coils"/>
    </source>
</evidence>
<dbReference type="OrthoDB" id="47276at2759"/>
<feature type="repeat" description="WD" evidence="1">
    <location>
        <begin position="457"/>
        <end position="498"/>
    </location>
</feature>
<dbReference type="EMBL" id="FN649727">
    <property type="protein sequence ID" value="CBJ25580.1"/>
    <property type="molecule type" value="Genomic_DNA"/>
</dbReference>
<proteinExistence type="predicted"/>
<dbReference type="InParanoid" id="D7FW60"/>
<dbReference type="SUPFAM" id="SSF50978">
    <property type="entry name" value="WD40 repeat-like"/>
    <property type="match status" value="2"/>
</dbReference>
<evidence type="ECO:0000256" key="1">
    <source>
        <dbReference type="PROSITE-ProRule" id="PRU00221"/>
    </source>
</evidence>
<reference evidence="4 5" key="1">
    <citation type="journal article" date="2010" name="Nature">
        <title>The Ectocarpus genome and the independent evolution of multicellularity in brown algae.</title>
        <authorList>
            <person name="Cock J.M."/>
            <person name="Sterck L."/>
            <person name="Rouze P."/>
            <person name="Scornet D."/>
            <person name="Allen A.E."/>
            <person name="Amoutzias G."/>
            <person name="Anthouard V."/>
            <person name="Artiguenave F."/>
            <person name="Aury J.M."/>
            <person name="Badger J.H."/>
            <person name="Beszteri B."/>
            <person name="Billiau K."/>
            <person name="Bonnet E."/>
            <person name="Bothwell J.H."/>
            <person name="Bowler C."/>
            <person name="Boyen C."/>
            <person name="Brownlee C."/>
            <person name="Carrano C.J."/>
            <person name="Charrier B."/>
            <person name="Cho G.Y."/>
            <person name="Coelho S.M."/>
            <person name="Collen J."/>
            <person name="Corre E."/>
            <person name="Da Silva C."/>
            <person name="Delage L."/>
            <person name="Delaroque N."/>
            <person name="Dittami S.M."/>
            <person name="Doulbeau S."/>
            <person name="Elias M."/>
            <person name="Farnham G."/>
            <person name="Gachon C.M."/>
            <person name="Gschloessl B."/>
            <person name="Heesch S."/>
            <person name="Jabbari K."/>
            <person name="Jubin C."/>
            <person name="Kawai H."/>
            <person name="Kimura K."/>
            <person name="Kloareg B."/>
            <person name="Kupper F.C."/>
            <person name="Lang D."/>
            <person name="Le Bail A."/>
            <person name="Leblanc C."/>
            <person name="Lerouge P."/>
            <person name="Lohr M."/>
            <person name="Lopez P.J."/>
            <person name="Martens C."/>
            <person name="Maumus F."/>
            <person name="Michel G."/>
            <person name="Miranda-Saavedra D."/>
            <person name="Morales J."/>
            <person name="Moreau H."/>
            <person name="Motomura T."/>
            <person name="Nagasato C."/>
            <person name="Napoli C.A."/>
            <person name="Nelson D.R."/>
            <person name="Nyvall-Collen P."/>
            <person name="Peters A.F."/>
            <person name="Pommier C."/>
            <person name="Potin P."/>
            <person name="Poulain J."/>
            <person name="Quesneville H."/>
            <person name="Read B."/>
            <person name="Rensing S.A."/>
            <person name="Ritter A."/>
            <person name="Rousvoal S."/>
            <person name="Samanta M."/>
            <person name="Samson G."/>
            <person name="Schroeder D.C."/>
            <person name="Segurens B."/>
            <person name="Strittmatter M."/>
            <person name="Tonon T."/>
            <person name="Tregear J.W."/>
            <person name="Valentin K."/>
            <person name="von Dassow P."/>
            <person name="Yamagishi T."/>
            <person name="Van de Peer Y."/>
            <person name="Wincker P."/>
        </authorList>
    </citation>
    <scope>NUCLEOTIDE SEQUENCE [LARGE SCALE GENOMIC DNA]</scope>
    <source>
        <strain evidence="5">Ec32 / CCAP1310/4</strain>
    </source>
</reference>
<feature type="coiled-coil region" evidence="2">
    <location>
        <begin position="867"/>
        <end position="901"/>
    </location>
</feature>
<keyword evidence="5" id="KW-1185">Reference proteome</keyword>
<dbReference type="Proteomes" id="UP000002630">
    <property type="component" value="Linkage Group LG02"/>
</dbReference>
<name>D7FW60_ECTSI</name>
<keyword evidence="4" id="KW-0969">Cilium</keyword>
<keyword evidence="4" id="KW-0282">Flagellum</keyword>
<dbReference type="InterPro" id="IPR015943">
    <property type="entry name" value="WD40/YVTN_repeat-like_dom_sf"/>
</dbReference>
<keyword evidence="2" id="KW-0175">Coiled coil</keyword>
<evidence type="ECO:0000313" key="4">
    <source>
        <dbReference type="EMBL" id="CBJ25580.1"/>
    </source>
</evidence>
<dbReference type="PANTHER" id="PTHR32215:SF0">
    <property type="entry name" value="CILIA- AND FLAGELLA-ASSOCIATED PROTEIN 57"/>
    <property type="match status" value="1"/>
</dbReference>
<keyword evidence="1" id="KW-0853">WD repeat</keyword>
<sequence>MSSCLSHRFVFGVKGSRANDVAFSDQVTIVYVAGHNIVIYNILEGKQRFIHGSDVSKSISAMTLCPSARFVALAEDGDKPTVSLYDLRTLRIRKTLQVEEDGSQCVSLAFSHDSNLLLAQGGAPEWNLVLWNWAKARQLAKIRTSETLPVYQVSFSPVDTSLACVCGNSTFQFYRVAEGDLRPMTAPRVKEHNFLSHTWLKQPEDHLILGTETGQLLLFRSGDFVCYLVGAPGGQTKIATLLSYSQGFIAGCSDGGLRLYVMDHAENPSPAKMFDCKQIWRVDTTADVVSLALCPNEDRLCAVTSDNQLFEVKIITQQIKDSDMKPVISLFHGPGLNTGGITGMDTCVRKPLVATCGMDRTIRVWNVVEQRLDLWKVFQEEPYSLAMHPSGLHLVVGFTDKLRLMNLLMDDIRTYHEISIKQCREVKFSNGGSMFAAVNGNVVTIFDFNTYDKLADLRGHNSKVRHLYWGGQDQTLVSCGQDGAVYQWDVDEAKRLGEFVQKGTTYSCALSTKESVFTVGNDRVLKELEVPDLQVIKELNAGVTLGQIALSNSEHMMFAGTSENGRPGCVRAYSFPLTGDYLEYACVGTPVTRLCITHDDQFLLAADEASCLFVFDVRDRQDRGQAGSKLGGGELQPLAASEEILVTRSNLEDKNALMVELKNKVDELALHNEYQLRLKDMNYSEKIKEITEKFTQDLEQSKNKFDLLREEKSDLEMEYEARLREMDEKHQHELQELENAYQQKIMGEVERYQALVQERNMQQDRWNEQQQLLVTTHERYVAELTEEFEQKLGEDRQLRLQLHEEKTELDREFTETKHQVEDDIDTEIDNLRNRFENQLTAEREATLRYKGENGIMKKKFTVLTKDIEDQKEEIRTLHEKEKDLQQKIKGLEREIAAHKREIKYRDDTIGEKEKKIYELKKKNQELEKFKFVLDFKIKELKRQIEPRETEIGSMKEQIKEMDRELEQFHNSNAQLDLLIGELREKLDGMQAQNLDQRKRIADQEASRGRLQKELYECVQHIQDPPALRAHVTAMYKSNVNVDLPRNEMDANVIHEYHRHKVGQLYHCLACRKWPFLDVFDHAIPSPREYLESSLRYLHRKFVADVGGHRTENIKVMQDNMLLIKEINMQRAHNKTAKRVFEAQVNMLKRFGTSSKHRKAAGVVHSSTGVVGDRPETSHEEPASIIENNKATIASLRALVADLEGRIVSNRPYSREILPPMDGVNTVF</sequence>
<feature type="coiled-coil region" evidence="2">
    <location>
        <begin position="951"/>
        <end position="999"/>
    </location>
</feature>
<dbReference type="EMBL" id="FN648486">
    <property type="protein sequence ID" value="CBJ25580.1"/>
    <property type="molecule type" value="Genomic_DNA"/>
</dbReference>
<dbReference type="STRING" id="2880.D7FW60"/>
<accession>D7FW60</accession>
<keyword evidence="4" id="KW-0966">Cell projection</keyword>
<dbReference type="InterPro" id="IPR001680">
    <property type="entry name" value="WD40_rpt"/>
</dbReference>
<dbReference type="eggNOG" id="ENOG502QTIS">
    <property type="taxonomic scope" value="Eukaryota"/>
</dbReference>